<dbReference type="Proteomes" id="UP001604336">
    <property type="component" value="Unassembled WGS sequence"/>
</dbReference>
<name>A0ABD1Q5I0_9LAMI</name>
<sequence>MSPVRAMAEKKSLNIDINLAKSKLSEISSKVMIEDSLLMSLESEMKEIQVKIDDCKMRRAAKKRNAYLEIERIKALMARYSEVTVDDPDTVMETLSIVDTRQHFEWLDGEDQ</sequence>
<evidence type="ECO:0000313" key="1">
    <source>
        <dbReference type="EMBL" id="KAL2471454.1"/>
    </source>
</evidence>
<evidence type="ECO:0000313" key="2">
    <source>
        <dbReference type="Proteomes" id="UP001604336"/>
    </source>
</evidence>
<keyword evidence="2" id="KW-1185">Reference proteome</keyword>
<dbReference type="AlphaFoldDB" id="A0ABD1Q5I0"/>
<gene>
    <name evidence="1" type="ORF">Adt_39590</name>
</gene>
<accession>A0ABD1Q5I0</accession>
<dbReference type="EMBL" id="JBFOLK010000012">
    <property type="protein sequence ID" value="KAL2471454.1"/>
    <property type="molecule type" value="Genomic_DNA"/>
</dbReference>
<protein>
    <submittedName>
        <fullName evidence="1">Uncharacterized protein</fullName>
    </submittedName>
</protein>
<organism evidence="1 2">
    <name type="scientific">Abeliophyllum distichum</name>
    <dbReference type="NCBI Taxonomy" id="126358"/>
    <lineage>
        <taxon>Eukaryota</taxon>
        <taxon>Viridiplantae</taxon>
        <taxon>Streptophyta</taxon>
        <taxon>Embryophyta</taxon>
        <taxon>Tracheophyta</taxon>
        <taxon>Spermatophyta</taxon>
        <taxon>Magnoliopsida</taxon>
        <taxon>eudicotyledons</taxon>
        <taxon>Gunneridae</taxon>
        <taxon>Pentapetalae</taxon>
        <taxon>asterids</taxon>
        <taxon>lamiids</taxon>
        <taxon>Lamiales</taxon>
        <taxon>Oleaceae</taxon>
        <taxon>Forsythieae</taxon>
        <taxon>Abeliophyllum</taxon>
    </lineage>
</organism>
<reference evidence="2" key="1">
    <citation type="submission" date="2024-07" db="EMBL/GenBank/DDBJ databases">
        <title>Two chromosome-level genome assemblies of Korean endemic species Abeliophyllum distichum and Forsythia ovata (Oleaceae).</title>
        <authorList>
            <person name="Jang H."/>
        </authorList>
    </citation>
    <scope>NUCLEOTIDE SEQUENCE [LARGE SCALE GENOMIC DNA]</scope>
</reference>
<proteinExistence type="predicted"/>
<comment type="caution">
    <text evidence="1">The sequence shown here is derived from an EMBL/GenBank/DDBJ whole genome shotgun (WGS) entry which is preliminary data.</text>
</comment>